<dbReference type="Pfam" id="PF19104">
    <property type="entry name" value="DUF5791"/>
    <property type="match status" value="1"/>
</dbReference>
<protein>
    <submittedName>
        <fullName evidence="1">DUF5791 family protein</fullName>
    </submittedName>
</protein>
<reference evidence="1 2" key="1">
    <citation type="journal article" date="2019" name="Int. J. Syst. Evol. Microbiol.">
        <title>The Global Catalogue of Microorganisms (GCM) 10K type strain sequencing project: providing services to taxonomists for standard genome sequencing and annotation.</title>
        <authorList>
            <consortium name="The Broad Institute Genomics Platform"/>
            <consortium name="The Broad Institute Genome Sequencing Center for Infectious Disease"/>
            <person name="Wu L."/>
            <person name="Ma J."/>
        </authorList>
    </citation>
    <scope>NUCLEOTIDE SEQUENCE [LARGE SCALE GENOMIC DNA]</scope>
    <source>
        <strain evidence="1 2">SKJ47</strain>
    </source>
</reference>
<name>A0ABD5UWX8_9EURY</name>
<accession>A0ABD5UWX8</accession>
<dbReference type="Proteomes" id="UP001596296">
    <property type="component" value="Unassembled WGS sequence"/>
</dbReference>
<evidence type="ECO:0000313" key="1">
    <source>
        <dbReference type="EMBL" id="MFC6892354.1"/>
    </source>
</evidence>
<gene>
    <name evidence="1" type="ORF">ACFQE9_06985</name>
</gene>
<proteinExistence type="predicted"/>
<dbReference type="EMBL" id="JBHSXL010000006">
    <property type="protein sequence ID" value="MFC6892354.1"/>
    <property type="molecule type" value="Genomic_DNA"/>
</dbReference>
<organism evidence="1 2">
    <name type="scientific">Halopenitus salinus</name>
    <dbReference type="NCBI Taxonomy" id="1198295"/>
    <lineage>
        <taxon>Archaea</taxon>
        <taxon>Methanobacteriati</taxon>
        <taxon>Methanobacteriota</taxon>
        <taxon>Stenosarchaea group</taxon>
        <taxon>Halobacteria</taxon>
        <taxon>Halobacteriales</taxon>
        <taxon>Haloferacaceae</taxon>
        <taxon>Halopenitus</taxon>
    </lineage>
</organism>
<dbReference type="InterPro" id="IPR043809">
    <property type="entry name" value="DUF5791"/>
</dbReference>
<comment type="caution">
    <text evidence="1">The sequence shown here is derived from an EMBL/GenBank/DDBJ whole genome shotgun (WGS) entry which is preliminary data.</text>
</comment>
<evidence type="ECO:0000313" key="2">
    <source>
        <dbReference type="Proteomes" id="UP001596296"/>
    </source>
</evidence>
<dbReference type="RefSeq" id="WP_379742367.1">
    <property type="nucleotide sequence ID" value="NZ_JBHSVN010000001.1"/>
</dbReference>
<keyword evidence="2" id="KW-1185">Reference proteome</keyword>
<dbReference type="AlphaFoldDB" id="A0ABD5UWX8"/>
<sequence>MLHEAATEAEAEAEAILDAYLGLVAEAIETVGDERVAAETSIDGDRLEGTTDEGLSGLSIEETAAILALAGDREPETIVYELRDHLLMGMTTAVLDVDTIAGAIDADLSGQEVQQALEGRAPMTLAQLSEIQAVIEDRKR</sequence>